<dbReference type="InterPro" id="IPR006530">
    <property type="entry name" value="YD"/>
</dbReference>
<comment type="caution">
    <text evidence="1">The sequence shown here is derived from an EMBL/GenBank/DDBJ whole genome shotgun (WGS) entry which is preliminary data.</text>
</comment>
<sequence>MNKLKNLKIGIFLILIGIICLIDISAQTHFDRADTNPQAEQYFSEAATSVGLHTGQLSVNIPLFNLEANGVQIPVNLAFSGTGITYSTRDNGLGLGWSLLAGGVITQTILKKRDVEGKIYSDQAYEGFKSRYTGIRDAIAREYQNSIYSGRSETDIIRSFLNGNHFDEQDLFSYSFLGNRGDVYVKYNSDGTTTRQLVQNNDCKIEKTIDGYYIVDVYGNEYLFNYVVDDGIVNDGEVCWHLSEINTAKGGQVTFEYKTITKRYEKFYSVSNYRQYENVPIAKLTKIIYDYGYLEISDSYDFYLYNNNGELIKGYDVTGGINSITEFCEKDGEREYLKPMSFEYDYKLDPDNVWDQYIPQRAWAMQPRTWHVDWGLNGQPCLWSEYIYYNGQISGIDYNGYSVSGFKVGQGVDNYYNLTKIDYPSGGYEKFYYEDHKYEYTGRYGSVGGGGNDVIGKRVWRREVNPCTSLRDGKIIEYKYCLHEDNFQPIDDGFGNEIRLRSSGTLVNFPIYATTVYKPYYSDNRPRLKGYAYESYLPQNQSVGAPVYYSEVEETITSMWSGKQNGFKIYYYPTLGLNTGTNLVVTNYREDPHSTADGLVLSFNNITFGALNYDHCDEEVRYLEANYNHVHCAYPLPRFSLNKAAVGALKKEVYLDNQRHVVKKVTNEYSYNYRRIYGVTWEEYDDGGENERILAGLSENVMYGKTLREREETKYFYNSDFSVVDSTKLESSFSFIDPGVLDNSINTLGDGEVIKTEIVYPQEIRYNTTTNLSEQALVLQLMVANNMRGVPVQKIVKKDDKVISGTYTTYKQFNGKIVPEATYELNCQQATSVADPYVDSYGKVIYDSNFKLIEEYISYDEDFFKPTTIISKGFKEAFVWGYEGAYPVAKLKNATYSEVKNALAGQTYSNMPILDALRQGVCPASQIPFRELLPNAMVTTYTYAPLTGITSETDVNGQTTYFDYDKFGHLTTVTDNDGNILKHYEYDLDNFWELLH</sequence>
<dbReference type="InterPro" id="IPR031325">
    <property type="entry name" value="RHS_repeat"/>
</dbReference>
<protein>
    <submittedName>
        <fullName evidence="1">RHS repeat protein</fullName>
    </submittedName>
</protein>
<proteinExistence type="predicted"/>
<accession>A0AAE3M624</accession>
<keyword evidence="2" id="KW-1185">Reference proteome</keyword>
<dbReference type="EMBL" id="JAPDPJ010000039">
    <property type="protein sequence ID" value="MCW3787916.1"/>
    <property type="molecule type" value="Genomic_DNA"/>
</dbReference>
<dbReference type="Proteomes" id="UP001209229">
    <property type="component" value="Unassembled WGS sequence"/>
</dbReference>
<dbReference type="Pfam" id="PF05593">
    <property type="entry name" value="RHS_repeat"/>
    <property type="match status" value="1"/>
</dbReference>
<evidence type="ECO:0000313" key="1">
    <source>
        <dbReference type="EMBL" id="MCW3787916.1"/>
    </source>
</evidence>
<reference evidence="1" key="1">
    <citation type="submission" date="2022-10" db="EMBL/GenBank/DDBJ databases">
        <authorList>
            <person name="Yu W.X."/>
        </authorList>
    </citation>
    <scope>NUCLEOTIDE SEQUENCE</scope>
    <source>
        <strain evidence="1">AAT</strain>
    </source>
</reference>
<gene>
    <name evidence="1" type="ORF">OM075_15680</name>
</gene>
<dbReference type="RefSeq" id="WP_301191480.1">
    <property type="nucleotide sequence ID" value="NZ_JAPDPJ010000039.1"/>
</dbReference>
<dbReference type="AlphaFoldDB" id="A0AAE3M624"/>
<organism evidence="1 2">
    <name type="scientific">Plebeiibacterium sediminum</name>
    <dbReference type="NCBI Taxonomy" id="2992112"/>
    <lineage>
        <taxon>Bacteria</taxon>
        <taxon>Pseudomonadati</taxon>
        <taxon>Bacteroidota</taxon>
        <taxon>Bacteroidia</taxon>
        <taxon>Marinilabiliales</taxon>
        <taxon>Marinilabiliaceae</taxon>
        <taxon>Plebeiibacterium</taxon>
    </lineage>
</organism>
<name>A0AAE3M624_9BACT</name>
<dbReference type="NCBIfam" id="TIGR01643">
    <property type="entry name" value="YD_repeat_2x"/>
    <property type="match status" value="1"/>
</dbReference>
<evidence type="ECO:0000313" key="2">
    <source>
        <dbReference type="Proteomes" id="UP001209229"/>
    </source>
</evidence>